<evidence type="ECO:0000313" key="1">
    <source>
        <dbReference type="EMBL" id="KFO34574.1"/>
    </source>
</evidence>
<name>A0A091DR00_FUKDA</name>
<accession>A0A091DR00</accession>
<gene>
    <name evidence="1" type="ORF">H920_03942</name>
</gene>
<evidence type="ECO:0000313" key="2">
    <source>
        <dbReference type="Proteomes" id="UP000028990"/>
    </source>
</evidence>
<keyword evidence="2" id="KW-1185">Reference proteome</keyword>
<dbReference type="AlphaFoldDB" id="A0A091DR00"/>
<reference evidence="1 2" key="1">
    <citation type="submission" date="2013-11" db="EMBL/GenBank/DDBJ databases">
        <title>The Damaraland mole rat (Fukomys damarensis) genome and evolution of African mole rats.</title>
        <authorList>
            <person name="Gladyshev V.N."/>
            <person name="Fang X."/>
        </authorList>
    </citation>
    <scope>NUCLEOTIDE SEQUENCE [LARGE SCALE GENOMIC DNA]</scope>
    <source>
        <tissue evidence="1">Liver</tissue>
    </source>
</reference>
<sequence length="149" mass="16175">MWTSLPSFTVTTFFHVGGSGTRSLDTYALNLARCTPLSAALPKSVEYECSAVTFSQMHPASSDKMDGLSVPEAVMVWLQGKLAESSHPPRSTWVLAGTTVDGRTSPEWAQPGGEVLALEEGRRQLALAVAIFGPRFIWFSIDMSFSTVF</sequence>
<organism evidence="1 2">
    <name type="scientific">Fukomys damarensis</name>
    <name type="common">Damaraland mole rat</name>
    <name type="synonym">Cryptomys damarensis</name>
    <dbReference type="NCBI Taxonomy" id="885580"/>
    <lineage>
        <taxon>Eukaryota</taxon>
        <taxon>Metazoa</taxon>
        <taxon>Chordata</taxon>
        <taxon>Craniata</taxon>
        <taxon>Vertebrata</taxon>
        <taxon>Euteleostomi</taxon>
        <taxon>Mammalia</taxon>
        <taxon>Eutheria</taxon>
        <taxon>Euarchontoglires</taxon>
        <taxon>Glires</taxon>
        <taxon>Rodentia</taxon>
        <taxon>Hystricomorpha</taxon>
        <taxon>Bathyergidae</taxon>
        <taxon>Fukomys</taxon>
    </lineage>
</organism>
<protein>
    <submittedName>
        <fullName evidence="1">Uncharacterized protein</fullName>
    </submittedName>
</protein>
<dbReference type="Proteomes" id="UP000028990">
    <property type="component" value="Unassembled WGS sequence"/>
</dbReference>
<proteinExistence type="predicted"/>
<dbReference type="EMBL" id="KN121930">
    <property type="protein sequence ID" value="KFO34574.1"/>
    <property type="molecule type" value="Genomic_DNA"/>
</dbReference>